<name>A0AAJ0C7D9_9PEZI</name>
<gene>
    <name evidence="3" type="ORF">QBC33DRAFT_530119</name>
</gene>
<sequence>MSSNKITDARIEQLERLQKLKDELTQKLETEQDGMRALLNSMTSETQDSISSSSNTAKSGRRKKVSSLTHKDAIEGHGMAVQRLQEQFNKVDKELDDMKELMRK</sequence>
<feature type="coiled-coil region" evidence="1">
    <location>
        <begin position="7"/>
        <end position="34"/>
    </location>
</feature>
<evidence type="ECO:0000313" key="3">
    <source>
        <dbReference type="EMBL" id="KAK1770092.1"/>
    </source>
</evidence>
<feature type="region of interest" description="Disordered" evidence="2">
    <location>
        <begin position="41"/>
        <end position="80"/>
    </location>
</feature>
<dbReference type="Proteomes" id="UP001244011">
    <property type="component" value="Unassembled WGS sequence"/>
</dbReference>
<accession>A0AAJ0C7D9</accession>
<evidence type="ECO:0000256" key="1">
    <source>
        <dbReference type="SAM" id="Coils"/>
    </source>
</evidence>
<dbReference type="EMBL" id="MU839001">
    <property type="protein sequence ID" value="KAK1770092.1"/>
    <property type="molecule type" value="Genomic_DNA"/>
</dbReference>
<reference evidence="3" key="1">
    <citation type="submission" date="2023-06" db="EMBL/GenBank/DDBJ databases">
        <title>Genome-scale phylogeny and comparative genomics of the fungal order Sordariales.</title>
        <authorList>
            <consortium name="Lawrence Berkeley National Laboratory"/>
            <person name="Hensen N."/>
            <person name="Bonometti L."/>
            <person name="Westerberg I."/>
            <person name="Brannstrom I.O."/>
            <person name="Guillou S."/>
            <person name="Cros-Aarteil S."/>
            <person name="Calhoun S."/>
            <person name="Haridas S."/>
            <person name="Kuo A."/>
            <person name="Mondo S."/>
            <person name="Pangilinan J."/>
            <person name="Riley R."/>
            <person name="Labutti K."/>
            <person name="Andreopoulos B."/>
            <person name="Lipzen A."/>
            <person name="Chen C."/>
            <person name="Yanf M."/>
            <person name="Daum C."/>
            <person name="Ng V."/>
            <person name="Clum A."/>
            <person name="Steindorff A."/>
            <person name="Ohm R."/>
            <person name="Martin F."/>
            <person name="Silar P."/>
            <person name="Natvig D."/>
            <person name="Lalanne C."/>
            <person name="Gautier V."/>
            <person name="Ament-Velasquez S.L."/>
            <person name="Kruys A."/>
            <person name="Hutchinson M.I."/>
            <person name="Powell A.J."/>
            <person name="Barry K."/>
            <person name="Miller A.N."/>
            <person name="Grigoriev I.V."/>
            <person name="Debuchy R."/>
            <person name="Gladieux P."/>
            <person name="Thoren M.H."/>
            <person name="Johannesson H."/>
        </authorList>
    </citation>
    <scope>NUCLEOTIDE SEQUENCE</scope>
    <source>
        <strain evidence="3">8032-3</strain>
    </source>
</reference>
<dbReference type="AlphaFoldDB" id="A0AAJ0C7D9"/>
<protein>
    <submittedName>
        <fullName evidence="3">Uncharacterized protein</fullName>
    </submittedName>
</protein>
<dbReference type="GeneID" id="85310390"/>
<organism evidence="3 4">
    <name type="scientific">Phialemonium atrogriseum</name>
    <dbReference type="NCBI Taxonomy" id="1093897"/>
    <lineage>
        <taxon>Eukaryota</taxon>
        <taxon>Fungi</taxon>
        <taxon>Dikarya</taxon>
        <taxon>Ascomycota</taxon>
        <taxon>Pezizomycotina</taxon>
        <taxon>Sordariomycetes</taxon>
        <taxon>Sordariomycetidae</taxon>
        <taxon>Cephalothecales</taxon>
        <taxon>Cephalothecaceae</taxon>
        <taxon>Phialemonium</taxon>
    </lineage>
</organism>
<proteinExistence type="predicted"/>
<feature type="compositionally biased region" description="Low complexity" evidence="2">
    <location>
        <begin position="41"/>
        <end position="56"/>
    </location>
</feature>
<keyword evidence="4" id="KW-1185">Reference proteome</keyword>
<dbReference type="RefSeq" id="XP_060286305.1">
    <property type="nucleotide sequence ID" value="XM_060427203.1"/>
</dbReference>
<comment type="caution">
    <text evidence="3">The sequence shown here is derived from an EMBL/GenBank/DDBJ whole genome shotgun (WGS) entry which is preliminary data.</text>
</comment>
<evidence type="ECO:0000313" key="4">
    <source>
        <dbReference type="Proteomes" id="UP001244011"/>
    </source>
</evidence>
<evidence type="ECO:0000256" key="2">
    <source>
        <dbReference type="SAM" id="MobiDB-lite"/>
    </source>
</evidence>
<keyword evidence="1" id="KW-0175">Coiled coil</keyword>